<dbReference type="SUPFAM" id="SSF160920">
    <property type="entry name" value="PSTPO5379-like"/>
    <property type="match status" value="1"/>
</dbReference>
<keyword evidence="4" id="KW-1185">Reference proteome</keyword>
<proteinExistence type="inferred from homology"/>
<accession>A0A844SKU0</accession>
<evidence type="ECO:0000256" key="1">
    <source>
        <dbReference type="ARBA" id="ARBA00007896"/>
    </source>
</evidence>
<comment type="similarity">
    <text evidence="1">Belongs to the D-glutamate cyclase family.</text>
</comment>
<keyword evidence="2 3" id="KW-0456">Lyase</keyword>
<dbReference type="InterPro" id="IPR038021">
    <property type="entry name" value="Putative_hydro-lyase"/>
</dbReference>
<dbReference type="Gene3D" id="3.40.1640.10">
    <property type="entry name" value="PSTPO5379-like"/>
    <property type="match status" value="1"/>
</dbReference>
<evidence type="ECO:0000256" key="2">
    <source>
        <dbReference type="ARBA" id="ARBA00023239"/>
    </source>
</evidence>
<dbReference type="Pfam" id="PF07286">
    <property type="entry name" value="D-Glu_cyclase"/>
    <property type="match status" value="1"/>
</dbReference>
<dbReference type="AlphaFoldDB" id="A0A844SKU0"/>
<organism evidence="3 4">
    <name type="scientific">Bradyrhizobium pachyrhizi</name>
    <dbReference type="NCBI Taxonomy" id="280333"/>
    <lineage>
        <taxon>Bacteria</taxon>
        <taxon>Pseudomonadati</taxon>
        <taxon>Pseudomonadota</taxon>
        <taxon>Alphaproteobacteria</taxon>
        <taxon>Hyphomicrobiales</taxon>
        <taxon>Nitrobacteraceae</taxon>
        <taxon>Bradyrhizobium</taxon>
    </lineage>
</organism>
<protein>
    <submittedName>
        <fullName evidence="3">Putative hydro-lyase</fullName>
    </submittedName>
</protein>
<dbReference type="GO" id="GO:0016829">
    <property type="term" value="F:lyase activity"/>
    <property type="evidence" value="ECO:0007669"/>
    <property type="project" value="UniProtKB-KW"/>
</dbReference>
<gene>
    <name evidence="3" type="ORF">GPL21_05430</name>
</gene>
<dbReference type="Proteomes" id="UP000436468">
    <property type="component" value="Unassembled WGS sequence"/>
</dbReference>
<dbReference type="RefSeq" id="WP_028334216.1">
    <property type="nucleotide sequence ID" value="NZ_CP176492.1"/>
</dbReference>
<dbReference type="PANTHER" id="PTHR32022">
    <property type="entry name" value="D-GLUTAMATE CYCLASE, MITOCHONDRIAL"/>
    <property type="match status" value="1"/>
</dbReference>
<dbReference type="EMBL" id="WQNF01000003">
    <property type="protein sequence ID" value="MVT64554.1"/>
    <property type="molecule type" value="Genomic_DNA"/>
</dbReference>
<dbReference type="NCBIfam" id="NF003969">
    <property type="entry name" value="PRK05463.1"/>
    <property type="match status" value="1"/>
</dbReference>
<dbReference type="InterPro" id="IPR009906">
    <property type="entry name" value="D-Glu_cyclase"/>
</dbReference>
<reference evidence="3 4" key="1">
    <citation type="submission" date="2019-12" db="EMBL/GenBank/DDBJ databases">
        <title>Draft genome sequences Bradyrhizobium cajani AMBPC1010, Bradyrhizobium pachyrhizi AMBPC1040 and Bradyrhizobium yuanmingense ALSPC3051, three plant growth promoting strains isolated from nodules of Cajanus cajan L. in Dominican Republic.</title>
        <authorList>
            <person name="Flores-Felix J.D."/>
            <person name="Araujo J."/>
            <person name="Diaz-Alcantara C."/>
            <person name="Gonzalez-Andres F."/>
            <person name="Velazquez E."/>
        </authorList>
    </citation>
    <scope>NUCLEOTIDE SEQUENCE [LARGE SCALE GENOMIC DNA]</scope>
    <source>
        <strain evidence="3 4">1040</strain>
    </source>
</reference>
<comment type="caution">
    <text evidence="3">The sequence shown here is derived from an EMBL/GenBank/DDBJ whole genome shotgun (WGS) entry which is preliminary data.</text>
</comment>
<sequence>MNSRAPDFDTRDVTSVRKAVRSGAYVGYTAGFAPDRVQANICILPRSHAEDFLLYCQRNPQPCPLIARSDVGDPCLPTLGEDIDIRTDVPRYHVFRDGQLAEEVTDISRLWQDDLVTFALGCSFSFEYALVEAGIALRYLERGEVAGVYETTVDTMPAGDFRAKLVVTMRPFAAREAIRAIQITSRFPNVHGAPVHIGDPGLIGVDLSKRYREVGSGEVLPHEIPLFWACGLTPQLATANAKPPLCITHAPSSMLITDLRNAGLASF</sequence>
<dbReference type="PANTHER" id="PTHR32022:SF10">
    <property type="entry name" value="D-GLUTAMATE CYCLASE, MITOCHONDRIAL"/>
    <property type="match status" value="1"/>
</dbReference>
<evidence type="ECO:0000313" key="4">
    <source>
        <dbReference type="Proteomes" id="UP000436468"/>
    </source>
</evidence>
<evidence type="ECO:0000313" key="3">
    <source>
        <dbReference type="EMBL" id="MVT64554.1"/>
    </source>
</evidence>
<dbReference type="Gene3D" id="3.30.2040.10">
    <property type="entry name" value="PSTPO5379-like domain"/>
    <property type="match status" value="1"/>
</dbReference>
<name>A0A844SKU0_9BRAD</name>